<protein>
    <submittedName>
        <fullName evidence="6">Thioredoxin family protein</fullName>
    </submittedName>
</protein>
<proteinExistence type="predicted"/>
<name>G2Z7P6_FLABF</name>
<dbReference type="PANTHER" id="PTHR42852:SF6">
    <property type="entry name" value="THIOL:DISULFIDE INTERCHANGE PROTEIN DSBE"/>
    <property type="match status" value="1"/>
</dbReference>
<evidence type="ECO:0000256" key="4">
    <source>
        <dbReference type="ARBA" id="ARBA00023284"/>
    </source>
</evidence>
<evidence type="ECO:0000256" key="3">
    <source>
        <dbReference type="ARBA" id="ARBA00023157"/>
    </source>
</evidence>
<sequence>MNLKLPIIIFFISSFIFGQQKKYFVNGNSLIQNEFEYRKNLLQSLEQIQVINNKTKVYEELNFIRKTNDSILYSYIWHFTETPKKLEKEINSKRKLIGKPFPLKNVVTINNKKIHLDSLKGKPTLINLWFCNCSPCLEEIPILNEIRDKYIDKCNFIAITYDDKQKVQNIISKKNYRFNHIVENTQLTTKLGFNSYPVNIFLDKNGIIKQIEGGIPYFENDRGELTLSNGNEFITILEKLITE</sequence>
<dbReference type="RefSeq" id="WP_014084018.1">
    <property type="nucleotide sequence ID" value="NC_016001.1"/>
</dbReference>
<dbReference type="GO" id="GO:0030313">
    <property type="term" value="C:cell envelope"/>
    <property type="evidence" value="ECO:0007669"/>
    <property type="project" value="UniProtKB-SubCell"/>
</dbReference>
<dbReference type="GO" id="GO:0016491">
    <property type="term" value="F:oxidoreductase activity"/>
    <property type="evidence" value="ECO:0007669"/>
    <property type="project" value="InterPro"/>
</dbReference>
<dbReference type="Pfam" id="PF00578">
    <property type="entry name" value="AhpC-TSA"/>
    <property type="match status" value="1"/>
</dbReference>
<dbReference type="EMBL" id="FQ859183">
    <property type="protein sequence ID" value="CCB69551.1"/>
    <property type="molecule type" value="Genomic_DNA"/>
</dbReference>
<accession>G2Z7P6</accession>
<dbReference type="InterPro" id="IPR050553">
    <property type="entry name" value="Thioredoxin_ResA/DsbE_sf"/>
</dbReference>
<gene>
    <name evidence="6" type="ordered locus">FBFL15_1486</name>
</gene>
<feature type="domain" description="Thioredoxin" evidence="5">
    <location>
        <begin position="95"/>
        <end position="242"/>
    </location>
</feature>
<dbReference type="AlphaFoldDB" id="G2Z7P6"/>
<dbReference type="InterPro" id="IPR013766">
    <property type="entry name" value="Thioredoxin_domain"/>
</dbReference>
<dbReference type="KEGG" id="fbr:FBFL15_1486"/>
<dbReference type="InterPro" id="IPR000866">
    <property type="entry name" value="AhpC/TSA"/>
</dbReference>
<comment type="subcellular location">
    <subcellularLocation>
        <location evidence="1">Cell envelope</location>
    </subcellularLocation>
</comment>
<reference evidence="6 7" key="1">
    <citation type="journal article" date="2011" name="Appl. Environ. Microbiol.">
        <title>Complete genome sequence of the fish pathogen Flavobacterium branchiophilum.</title>
        <authorList>
            <consortium name="1:IP"/>
            <consortium name="Microbial Evolutionary Genomics,F-75015 Paris"/>
            <consortium name="France 2:CNRS"/>
            <consortium name="URA2171"/>
            <consortium name="F-75015 Paris,France 3:Unite de Virologie et Immunologie Mol."/>
            <consortium name="INRA,78352 Jouy en Josas Cedex"/>
            <consortium name="France. 4:Unite de Mathemathique"/>
            <consortium name="Informatique et Genome,INRA"/>
            <consortium name="78352 Jouy en Josas Cedex"/>
            <consortium name="France. 5:CEA/Genoscope"/>
            <consortium name="Evry"/>
            <consortium name="France"/>
            <person name="Touchon M."/>
            <person name="Barbier P."/>
            <person name="Bernardet J.F."/>
            <person name="Loux V."/>
            <person name="Vacherie B."/>
            <person name="Barbe V."/>
            <person name="Rocha E.P."/>
            <person name="Duchaud E."/>
        </authorList>
    </citation>
    <scope>NUCLEOTIDE SEQUENCE [LARGE SCALE GENOMIC DNA]</scope>
    <source>
        <strain evidence="6 7">FL-15</strain>
    </source>
</reference>
<dbReference type="Gene3D" id="3.40.30.10">
    <property type="entry name" value="Glutaredoxin"/>
    <property type="match status" value="1"/>
</dbReference>
<dbReference type="eggNOG" id="COG0526">
    <property type="taxonomic scope" value="Bacteria"/>
</dbReference>
<keyword evidence="4" id="KW-0676">Redox-active center</keyword>
<dbReference type="STRING" id="1034807.FBFL15_1486"/>
<dbReference type="PANTHER" id="PTHR42852">
    <property type="entry name" value="THIOL:DISULFIDE INTERCHANGE PROTEIN DSBE"/>
    <property type="match status" value="1"/>
</dbReference>
<organism evidence="6 7">
    <name type="scientific">Flavobacterium branchiophilum (strain FL-15)</name>
    <dbReference type="NCBI Taxonomy" id="1034807"/>
    <lineage>
        <taxon>Bacteria</taxon>
        <taxon>Pseudomonadati</taxon>
        <taxon>Bacteroidota</taxon>
        <taxon>Flavobacteriia</taxon>
        <taxon>Flavobacteriales</taxon>
        <taxon>Flavobacteriaceae</taxon>
        <taxon>Flavobacterium</taxon>
    </lineage>
</organism>
<dbReference type="PROSITE" id="PS51352">
    <property type="entry name" value="THIOREDOXIN_2"/>
    <property type="match status" value="1"/>
</dbReference>
<dbReference type="GO" id="GO:0016209">
    <property type="term" value="F:antioxidant activity"/>
    <property type="evidence" value="ECO:0007669"/>
    <property type="project" value="InterPro"/>
</dbReference>
<dbReference type="SUPFAM" id="SSF52833">
    <property type="entry name" value="Thioredoxin-like"/>
    <property type="match status" value="1"/>
</dbReference>
<evidence type="ECO:0000259" key="5">
    <source>
        <dbReference type="PROSITE" id="PS51352"/>
    </source>
</evidence>
<dbReference type="HOGENOM" id="CLU_098208_0_0_10"/>
<evidence type="ECO:0000256" key="2">
    <source>
        <dbReference type="ARBA" id="ARBA00022748"/>
    </source>
</evidence>
<keyword evidence="2" id="KW-0201">Cytochrome c-type biogenesis</keyword>
<dbReference type="Proteomes" id="UP000009186">
    <property type="component" value="Chromosome"/>
</dbReference>
<evidence type="ECO:0000313" key="6">
    <source>
        <dbReference type="EMBL" id="CCB69551.1"/>
    </source>
</evidence>
<evidence type="ECO:0000256" key="1">
    <source>
        <dbReference type="ARBA" id="ARBA00004196"/>
    </source>
</evidence>
<dbReference type="GO" id="GO:0017004">
    <property type="term" value="P:cytochrome complex assembly"/>
    <property type="evidence" value="ECO:0007669"/>
    <property type="project" value="UniProtKB-KW"/>
</dbReference>
<dbReference type="InterPro" id="IPR036249">
    <property type="entry name" value="Thioredoxin-like_sf"/>
</dbReference>
<evidence type="ECO:0000313" key="7">
    <source>
        <dbReference type="Proteomes" id="UP000009186"/>
    </source>
</evidence>
<keyword evidence="7" id="KW-1185">Reference proteome</keyword>
<keyword evidence="3" id="KW-1015">Disulfide bond</keyword>
<dbReference type="CDD" id="cd02966">
    <property type="entry name" value="TlpA_like_family"/>
    <property type="match status" value="1"/>
</dbReference>